<dbReference type="OrthoDB" id="1340656at2"/>
<reference evidence="3" key="1">
    <citation type="submission" date="2016-10" db="EMBL/GenBank/DDBJ databases">
        <authorList>
            <person name="Varghese N."/>
            <person name="Submissions S."/>
        </authorList>
    </citation>
    <scope>NUCLEOTIDE SEQUENCE [LARGE SCALE GENOMIC DNA]</scope>
    <source>
        <strain evidence="3">SUR2</strain>
    </source>
</reference>
<dbReference type="STRING" id="1612149.SAMN05216324_101300"/>
<dbReference type="RefSeq" id="WP_072406499.1">
    <property type="nucleotide sequence ID" value="NZ_FPKW01000001.1"/>
</dbReference>
<sequence length="342" mass="35302">MKKTFITLCLISVSSLAYSQVGINTPNPQGALHVDGAKDNPDTGAPTATQQANDFTVTSTGKVGIGNINPSSNLHIVNNGTATGIGGGEATNTGLLIENPTTNNSILSILRTTGVTGVKQAVMGINPNFNGNNGTFIISRVPGGSDFAMDLTTGNIGVATNIPTNTLDVAGSTRVRTLDVAAGATIITPVYSNTDGVLNKAVNNTYGTVLNNTITNVASGATVDLMTNIPLEGSYKAIVMTGNSCGRRVIAEYYVTNIATNNAFSIKGIDGLLNTDTTSKGPTFTEVNRNTTTVVWNGTVPTCGGSPTPFNYTLTMPVAGTISITNNGTSTLNYTIILTRLI</sequence>
<proteinExistence type="predicted"/>
<accession>A0A1K2ID35</accession>
<evidence type="ECO:0000256" key="1">
    <source>
        <dbReference type="SAM" id="SignalP"/>
    </source>
</evidence>
<evidence type="ECO:0000313" key="2">
    <source>
        <dbReference type="EMBL" id="SFZ90303.1"/>
    </source>
</evidence>
<name>A0A1K2ID35_9FLAO</name>
<feature type="signal peptide" evidence="1">
    <location>
        <begin position="1"/>
        <end position="19"/>
    </location>
</feature>
<gene>
    <name evidence="2" type="ORF">SAMN05216324_101300</name>
</gene>
<feature type="chain" id="PRO_5012588897" evidence="1">
    <location>
        <begin position="20"/>
        <end position="342"/>
    </location>
</feature>
<keyword evidence="1" id="KW-0732">Signal</keyword>
<evidence type="ECO:0000313" key="3">
    <source>
        <dbReference type="Proteomes" id="UP000182034"/>
    </source>
</evidence>
<organism evidence="2 3">
    <name type="scientific">Chryseobacterium limigenitum</name>
    <dbReference type="NCBI Taxonomy" id="1612149"/>
    <lineage>
        <taxon>Bacteria</taxon>
        <taxon>Pseudomonadati</taxon>
        <taxon>Bacteroidota</taxon>
        <taxon>Flavobacteriia</taxon>
        <taxon>Flavobacteriales</taxon>
        <taxon>Weeksellaceae</taxon>
        <taxon>Chryseobacterium group</taxon>
        <taxon>Chryseobacterium</taxon>
    </lineage>
</organism>
<keyword evidence="3" id="KW-1185">Reference proteome</keyword>
<dbReference type="Proteomes" id="UP000182034">
    <property type="component" value="Unassembled WGS sequence"/>
</dbReference>
<dbReference type="AlphaFoldDB" id="A0A1K2ID35"/>
<protein>
    <submittedName>
        <fullName evidence="2">Uncharacterized protein</fullName>
    </submittedName>
</protein>
<dbReference type="EMBL" id="FPKW01000001">
    <property type="protein sequence ID" value="SFZ90303.1"/>
    <property type="molecule type" value="Genomic_DNA"/>
</dbReference>